<keyword evidence="8 14" id="KW-0249">Electron transport</keyword>
<comment type="catalytic activity">
    <reaction evidence="13 14">
        <text>indole-3-pyruvate + 2 oxidized [2Fe-2S]-[ferredoxin] + CoA = (indol-3-yl)acetyl-CoA + 2 reduced [2Fe-2S]-[ferredoxin] + CO2 + H(+)</text>
        <dbReference type="Rhea" id="RHEA:12645"/>
        <dbReference type="Rhea" id="RHEA-COMP:10000"/>
        <dbReference type="Rhea" id="RHEA-COMP:10001"/>
        <dbReference type="ChEBI" id="CHEBI:15378"/>
        <dbReference type="ChEBI" id="CHEBI:16526"/>
        <dbReference type="ChEBI" id="CHEBI:17640"/>
        <dbReference type="ChEBI" id="CHEBI:33737"/>
        <dbReference type="ChEBI" id="CHEBI:33738"/>
        <dbReference type="ChEBI" id="CHEBI:57271"/>
        <dbReference type="ChEBI" id="CHEBI:57287"/>
        <dbReference type="EC" id="1.2.7.8"/>
    </reaction>
</comment>
<comment type="function">
    <text evidence="1 14">Catalyzes the ferredoxin-dependent oxidative decarboxylation of arylpyruvates.</text>
</comment>
<feature type="domain" description="4Fe-4S ferredoxin-type" evidence="16">
    <location>
        <begin position="550"/>
        <end position="579"/>
    </location>
</feature>
<dbReference type="CDD" id="cd07034">
    <property type="entry name" value="TPP_PYR_PFOR_IOR-alpha_like"/>
    <property type="match status" value="1"/>
</dbReference>
<evidence type="ECO:0000256" key="8">
    <source>
        <dbReference type="ARBA" id="ARBA00022982"/>
    </source>
</evidence>
<evidence type="ECO:0000259" key="16">
    <source>
        <dbReference type="PROSITE" id="PS51379"/>
    </source>
</evidence>
<proteinExistence type="predicted"/>
<dbReference type="InterPro" id="IPR017896">
    <property type="entry name" value="4Fe4S_Fe-S-bd"/>
</dbReference>
<gene>
    <name evidence="17" type="primary">iorA</name>
    <name evidence="17" type="ORF">H9841_06080</name>
</gene>
<dbReference type="InterPro" id="IPR011766">
    <property type="entry name" value="TPP_enzyme_TPP-bd"/>
</dbReference>
<evidence type="ECO:0000313" key="17">
    <source>
        <dbReference type="EMBL" id="HIY21450.1"/>
    </source>
</evidence>
<feature type="binding site" evidence="15">
    <location>
        <position position="559"/>
    </location>
    <ligand>
        <name>[4Fe-4S] cluster</name>
        <dbReference type="ChEBI" id="CHEBI:49883"/>
        <label>2</label>
    </ligand>
</feature>
<evidence type="ECO:0000256" key="2">
    <source>
        <dbReference type="ARBA" id="ARBA00011238"/>
    </source>
</evidence>
<dbReference type="PROSITE" id="PS51379">
    <property type="entry name" value="4FE4S_FER_2"/>
    <property type="match status" value="2"/>
</dbReference>
<feature type="binding site" evidence="15">
    <location>
        <position position="565"/>
    </location>
    <ligand>
        <name>[4Fe-4S] cluster</name>
        <dbReference type="ChEBI" id="CHEBI:49883"/>
        <label>2</label>
    </ligand>
</feature>
<sequence>MKTLMLGNEAVARGLYEAGCAVVSSYPGTPSTEITEYAAKYPEIYAEWAPNEKVAMETAFGASLAGRRSFCGMKHVGLNVAADPLFTLSYTGVNAGMVIAVADDAGMHSSQNEQDSRHYARAAKLPMLEPADSAEALQFTKLAYELSEQFDTPVLLKMCTRIAHSQSVVEPGERVAPAPKPYEKNGAKYIMMPGNAKRRHPVVEERTAKLIAWAETAPINRIEEGSDHKIGIITSSTSYQYVKEVCGDRFPVLKLGMIWPMPEQLIRDFAAKVDLLVVVEELDGFIEAHCRTLGLPLAGKDYFSCLDELSQNQVAEKLGLPHGVGIQVDQEIPARPPVMCAGCPHRGLFYTLHKLGLTVLGDIGCYTLGAVPPLSAIDSTICMGASVSGLHGFLKATGGEWDHKTVAVIGDSTFMHSGITGLVNIAYNESNATVIILDNSITGMTGHQQNPTTGFNLKGDPCTKIDLESLCRAVGIRRVAVVDPYDLAACRRVIEEELAADEPSVVISRRPCALLKYVKHNPPLTVNQDKCVGCKACMQIGCPAISVTGGKAQVDDTLCVGCGVCEQLCKFDALRGHGEV</sequence>
<dbReference type="PANTHER" id="PTHR43710:SF5">
    <property type="entry name" value="INDOLEPYRUVATE FERREDOXIN OXIDOREDUCTASE ALPHA SUBUNIT"/>
    <property type="match status" value="1"/>
</dbReference>
<protein>
    <recommendedName>
        <fullName evidence="4 14">Indolepyruvate oxidoreductase subunit IorA</fullName>
        <shortName evidence="14">IOR</shortName>
        <ecNumber evidence="3 14">1.2.7.8</ecNumber>
    </recommendedName>
    <alternativeName>
        <fullName evidence="12 14">Indolepyruvate ferredoxin oxidoreductase subunit alpha</fullName>
    </alternativeName>
</protein>
<name>A0A9D1Y8V5_9FIRM</name>
<keyword evidence="10 14" id="KW-0408">Iron</keyword>
<feature type="binding site" evidence="15">
    <location>
        <position position="537"/>
    </location>
    <ligand>
        <name>[4Fe-4S] cluster</name>
        <dbReference type="ChEBI" id="CHEBI:49883"/>
        <label>1</label>
    </ligand>
</feature>
<evidence type="ECO:0000256" key="15">
    <source>
        <dbReference type="PIRSR" id="PIRSR006439-50"/>
    </source>
</evidence>
<evidence type="ECO:0000256" key="4">
    <source>
        <dbReference type="ARBA" id="ARBA00017710"/>
    </source>
</evidence>
<dbReference type="PANTHER" id="PTHR43710">
    <property type="entry name" value="2-HYDROXYACYL-COA LYASE"/>
    <property type="match status" value="1"/>
</dbReference>
<dbReference type="SUPFAM" id="SSF52922">
    <property type="entry name" value="TK C-terminal domain-like"/>
    <property type="match status" value="1"/>
</dbReference>
<dbReference type="Pfam" id="PF01855">
    <property type="entry name" value="POR_N"/>
    <property type="match status" value="1"/>
</dbReference>
<dbReference type="Proteomes" id="UP000823868">
    <property type="component" value="Unassembled WGS sequence"/>
</dbReference>
<keyword evidence="9 14" id="KW-0560">Oxidoreductase</keyword>
<evidence type="ECO:0000313" key="18">
    <source>
        <dbReference type="Proteomes" id="UP000823868"/>
    </source>
</evidence>
<dbReference type="CDD" id="cd02008">
    <property type="entry name" value="TPP_IOR_alpha"/>
    <property type="match status" value="1"/>
</dbReference>
<dbReference type="InterPro" id="IPR009014">
    <property type="entry name" value="Transketo_C/PFOR_II"/>
</dbReference>
<organism evidence="17 18">
    <name type="scientific">Candidatus Flavonifractor merdigallinarum</name>
    <dbReference type="NCBI Taxonomy" id="2838589"/>
    <lineage>
        <taxon>Bacteria</taxon>
        <taxon>Bacillati</taxon>
        <taxon>Bacillota</taxon>
        <taxon>Clostridia</taxon>
        <taxon>Eubacteriales</taxon>
        <taxon>Oscillospiraceae</taxon>
        <taxon>Flavonifractor</taxon>
    </lineage>
</organism>
<dbReference type="InterPro" id="IPR029061">
    <property type="entry name" value="THDP-binding"/>
</dbReference>
<dbReference type="Gene3D" id="3.30.70.20">
    <property type="match status" value="1"/>
</dbReference>
<dbReference type="GO" id="GO:0046872">
    <property type="term" value="F:metal ion binding"/>
    <property type="evidence" value="ECO:0007669"/>
    <property type="project" value="UniProtKB-UniRule"/>
</dbReference>
<evidence type="ECO:0000256" key="5">
    <source>
        <dbReference type="ARBA" id="ARBA00022448"/>
    </source>
</evidence>
<feature type="binding site" evidence="15">
    <location>
        <position position="531"/>
    </location>
    <ligand>
        <name>[4Fe-4S] cluster</name>
        <dbReference type="ChEBI" id="CHEBI:49883"/>
        <label>1</label>
    </ligand>
</feature>
<evidence type="ECO:0000256" key="1">
    <source>
        <dbReference type="ARBA" id="ARBA00002995"/>
    </source>
</evidence>
<evidence type="ECO:0000256" key="14">
    <source>
        <dbReference type="PIRNR" id="PIRNR006439"/>
    </source>
</evidence>
<dbReference type="InterPro" id="IPR017721">
    <property type="entry name" value="IorA"/>
</dbReference>
<dbReference type="InterPro" id="IPR045025">
    <property type="entry name" value="HACL1-like"/>
</dbReference>
<feature type="binding site" evidence="15">
    <location>
        <position position="562"/>
    </location>
    <ligand>
        <name>[4Fe-4S] cluster</name>
        <dbReference type="ChEBI" id="CHEBI:49883"/>
        <label>2</label>
    </ligand>
</feature>
<evidence type="ECO:0000256" key="10">
    <source>
        <dbReference type="ARBA" id="ARBA00023004"/>
    </source>
</evidence>
<dbReference type="GO" id="GO:0051539">
    <property type="term" value="F:4 iron, 4 sulfur cluster binding"/>
    <property type="evidence" value="ECO:0007669"/>
    <property type="project" value="UniProtKB-UniRule"/>
</dbReference>
<evidence type="ECO:0000256" key="3">
    <source>
        <dbReference type="ARBA" id="ARBA00012812"/>
    </source>
</evidence>
<feature type="binding site" evidence="15">
    <location>
        <position position="534"/>
    </location>
    <ligand>
        <name>[4Fe-4S] cluster</name>
        <dbReference type="ChEBI" id="CHEBI:49883"/>
        <label>1</label>
    </ligand>
</feature>
<comment type="caution">
    <text evidence="17">The sequence shown here is derived from an EMBL/GenBank/DDBJ whole genome shotgun (WGS) entry which is preliminary data.</text>
</comment>
<dbReference type="FunFam" id="3.40.50.970:FF:000039">
    <property type="entry name" value="Indolepyruvate oxidoreductase subunit IorA"/>
    <property type="match status" value="1"/>
</dbReference>
<reference evidence="17" key="2">
    <citation type="submission" date="2021-04" db="EMBL/GenBank/DDBJ databases">
        <authorList>
            <person name="Gilroy R."/>
        </authorList>
    </citation>
    <scope>NUCLEOTIDE SEQUENCE</scope>
    <source>
        <strain evidence="17">ChiBcec16_6824</strain>
    </source>
</reference>
<keyword evidence="6 14" id="KW-0004">4Fe-4S</keyword>
<keyword evidence="5 14" id="KW-0813">Transport</keyword>
<evidence type="ECO:0000256" key="13">
    <source>
        <dbReference type="ARBA" id="ARBA00048332"/>
    </source>
</evidence>
<dbReference type="SUPFAM" id="SSF54862">
    <property type="entry name" value="4Fe-4S ferredoxins"/>
    <property type="match status" value="1"/>
</dbReference>
<dbReference type="EC" id="1.2.7.8" evidence="3 14"/>
<keyword evidence="7 14" id="KW-0479">Metal-binding</keyword>
<dbReference type="AlphaFoldDB" id="A0A9D1Y8V5"/>
<dbReference type="NCBIfam" id="TIGR03336">
    <property type="entry name" value="IOR_alpha"/>
    <property type="match status" value="1"/>
</dbReference>
<comment type="cofactor">
    <cofactor evidence="14 15">
        <name>[4Fe-4S] cluster</name>
        <dbReference type="ChEBI" id="CHEBI:49883"/>
    </cofactor>
    <text evidence="14 15">Binds 2 [4Fe-4S] clusters. In this family the first cluster has a non-standard and varying [4Fe-4S] binding motif CX(2)CX(2)CX(4-5)CP.</text>
</comment>
<evidence type="ECO:0000256" key="7">
    <source>
        <dbReference type="ARBA" id="ARBA00022723"/>
    </source>
</evidence>
<comment type="subunit">
    <text evidence="2">Heterodimer of the IorA and IorB subunits.</text>
</comment>
<dbReference type="Pfam" id="PF02775">
    <property type="entry name" value="TPP_enzyme_C"/>
    <property type="match status" value="1"/>
</dbReference>
<evidence type="ECO:0000256" key="11">
    <source>
        <dbReference type="ARBA" id="ARBA00023014"/>
    </source>
</evidence>
<dbReference type="Pfam" id="PF00037">
    <property type="entry name" value="Fer4"/>
    <property type="match status" value="1"/>
</dbReference>
<keyword evidence="11 14" id="KW-0411">Iron-sulfur</keyword>
<feature type="binding site" evidence="15">
    <location>
        <position position="569"/>
    </location>
    <ligand>
        <name>[4Fe-4S] cluster</name>
        <dbReference type="ChEBI" id="CHEBI:49883"/>
        <label>1</label>
    </ligand>
</feature>
<evidence type="ECO:0000256" key="6">
    <source>
        <dbReference type="ARBA" id="ARBA00022485"/>
    </source>
</evidence>
<reference evidence="17" key="1">
    <citation type="journal article" date="2021" name="PeerJ">
        <title>Extensive microbial diversity within the chicken gut microbiome revealed by metagenomics and culture.</title>
        <authorList>
            <person name="Gilroy R."/>
            <person name="Ravi A."/>
            <person name="Getino M."/>
            <person name="Pursley I."/>
            <person name="Horton D.L."/>
            <person name="Alikhan N.F."/>
            <person name="Baker D."/>
            <person name="Gharbi K."/>
            <person name="Hall N."/>
            <person name="Watson M."/>
            <person name="Adriaenssens E.M."/>
            <person name="Foster-Nyarko E."/>
            <person name="Jarju S."/>
            <person name="Secka A."/>
            <person name="Antonio M."/>
            <person name="Oren A."/>
            <person name="Chaudhuri R.R."/>
            <person name="La Ragione R."/>
            <person name="Hildebrand F."/>
            <person name="Pallen M.J."/>
        </authorList>
    </citation>
    <scope>NUCLEOTIDE SEQUENCE</scope>
    <source>
        <strain evidence="17">ChiBcec16_6824</strain>
    </source>
</reference>
<evidence type="ECO:0000256" key="9">
    <source>
        <dbReference type="ARBA" id="ARBA00023002"/>
    </source>
</evidence>
<evidence type="ECO:0000256" key="12">
    <source>
        <dbReference type="ARBA" id="ARBA00030514"/>
    </source>
</evidence>
<accession>A0A9D1Y8V5</accession>
<dbReference type="InterPro" id="IPR002880">
    <property type="entry name" value="Pyrv_Fd/Flavodoxin_OxRdtase_N"/>
</dbReference>
<dbReference type="PIRSF" id="PIRSF006439">
    <property type="entry name" value="Indolepyruvate_ferr_oxidored"/>
    <property type="match status" value="1"/>
</dbReference>
<dbReference type="Gene3D" id="3.40.50.970">
    <property type="match status" value="2"/>
</dbReference>
<dbReference type="GO" id="GO:0030976">
    <property type="term" value="F:thiamine pyrophosphate binding"/>
    <property type="evidence" value="ECO:0007669"/>
    <property type="project" value="InterPro"/>
</dbReference>
<feature type="domain" description="4Fe-4S ferredoxin-type" evidence="16">
    <location>
        <begin position="522"/>
        <end position="543"/>
    </location>
</feature>
<feature type="binding site" evidence="15">
    <location>
        <position position="542"/>
    </location>
    <ligand>
        <name>[4Fe-4S] cluster</name>
        <dbReference type="ChEBI" id="CHEBI:49883"/>
        <label>2</label>
    </ligand>
</feature>
<dbReference type="GO" id="GO:0043805">
    <property type="term" value="F:indolepyruvate ferredoxin oxidoreductase activity"/>
    <property type="evidence" value="ECO:0007669"/>
    <property type="project" value="UniProtKB-UniRule"/>
</dbReference>
<dbReference type="SUPFAM" id="SSF52518">
    <property type="entry name" value="Thiamin diphosphate-binding fold (THDP-binding)"/>
    <property type="match status" value="2"/>
</dbReference>
<dbReference type="EMBL" id="DXDX01000114">
    <property type="protein sequence ID" value="HIY21450.1"/>
    <property type="molecule type" value="Genomic_DNA"/>
</dbReference>